<comment type="function">
    <text evidence="8">Catalyzes the methylthiolation of an aspartic acid residue of ribosomal protein uS12.</text>
</comment>
<dbReference type="InterPro" id="IPR038135">
    <property type="entry name" value="Methylthiotransferase_N_sf"/>
</dbReference>
<dbReference type="Gene3D" id="2.40.50.140">
    <property type="entry name" value="Nucleic acid-binding proteins"/>
    <property type="match status" value="1"/>
</dbReference>
<proteinExistence type="inferred from homology"/>
<evidence type="ECO:0000256" key="4">
    <source>
        <dbReference type="ARBA" id="ARBA00022691"/>
    </source>
</evidence>
<dbReference type="PROSITE" id="PS51449">
    <property type="entry name" value="MTTASE_N"/>
    <property type="match status" value="1"/>
</dbReference>
<dbReference type="GO" id="GO:0103039">
    <property type="term" value="F:protein methylthiotransferase activity"/>
    <property type="evidence" value="ECO:0007669"/>
    <property type="project" value="UniProtKB-EC"/>
</dbReference>
<dbReference type="Pfam" id="PF18693">
    <property type="entry name" value="TRAM_2"/>
    <property type="match status" value="1"/>
</dbReference>
<keyword evidence="4 8" id="KW-0949">S-adenosyl-L-methionine</keyword>
<feature type="domain" description="Radical SAM core" evidence="11">
    <location>
        <begin position="233"/>
        <end position="464"/>
    </location>
</feature>
<dbReference type="Pfam" id="PF00919">
    <property type="entry name" value="UPF0004"/>
    <property type="match status" value="1"/>
</dbReference>
<keyword evidence="5 8" id="KW-0479">Metal-binding</keyword>
<feature type="binding site" evidence="8">
    <location>
        <position position="15"/>
    </location>
    <ligand>
        <name>[4Fe-4S] cluster</name>
        <dbReference type="ChEBI" id="CHEBI:49883"/>
        <label>1</label>
    </ligand>
</feature>
<evidence type="ECO:0000256" key="1">
    <source>
        <dbReference type="ARBA" id="ARBA00022485"/>
    </source>
</evidence>
<dbReference type="FunFam" id="3.80.30.20:FF:000001">
    <property type="entry name" value="tRNA-2-methylthio-N(6)-dimethylallyladenosine synthase 2"/>
    <property type="match status" value="1"/>
</dbReference>
<comment type="catalytic activity">
    <reaction evidence="8">
        <text>L-aspartate(89)-[ribosomal protein uS12]-hydrogen + (sulfur carrier)-SH + AH2 + 2 S-adenosyl-L-methionine = 3-methylsulfanyl-L-aspartate(89)-[ribosomal protein uS12]-hydrogen + (sulfur carrier)-H + 5'-deoxyadenosine + L-methionine + A + S-adenosyl-L-homocysteine + 2 H(+)</text>
        <dbReference type="Rhea" id="RHEA:37087"/>
        <dbReference type="Rhea" id="RHEA-COMP:10460"/>
        <dbReference type="Rhea" id="RHEA-COMP:10461"/>
        <dbReference type="Rhea" id="RHEA-COMP:14737"/>
        <dbReference type="Rhea" id="RHEA-COMP:14739"/>
        <dbReference type="ChEBI" id="CHEBI:13193"/>
        <dbReference type="ChEBI" id="CHEBI:15378"/>
        <dbReference type="ChEBI" id="CHEBI:17319"/>
        <dbReference type="ChEBI" id="CHEBI:17499"/>
        <dbReference type="ChEBI" id="CHEBI:29917"/>
        <dbReference type="ChEBI" id="CHEBI:29961"/>
        <dbReference type="ChEBI" id="CHEBI:57844"/>
        <dbReference type="ChEBI" id="CHEBI:57856"/>
        <dbReference type="ChEBI" id="CHEBI:59789"/>
        <dbReference type="ChEBI" id="CHEBI:64428"/>
        <dbReference type="ChEBI" id="CHEBI:73599"/>
        <dbReference type="EC" id="2.8.4.4"/>
    </reaction>
</comment>
<feature type="domain" description="MTTase N-terminal" evidence="10">
    <location>
        <begin position="6"/>
        <end position="122"/>
    </location>
</feature>
<evidence type="ECO:0000256" key="3">
    <source>
        <dbReference type="ARBA" id="ARBA00022679"/>
    </source>
</evidence>
<evidence type="ECO:0000256" key="9">
    <source>
        <dbReference type="SAM" id="MobiDB-lite"/>
    </source>
</evidence>
<dbReference type="RefSeq" id="WP_134117586.1">
    <property type="nucleotide sequence ID" value="NZ_SODF01000001.1"/>
</dbReference>
<evidence type="ECO:0000256" key="8">
    <source>
        <dbReference type="HAMAP-Rule" id="MF_01865"/>
    </source>
</evidence>
<dbReference type="InterPro" id="IPR020612">
    <property type="entry name" value="Methylthiotransferase_CS"/>
</dbReference>
<feature type="binding site" evidence="8">
    <location>
        <position position="85"/>
    </location>
    <ligand>
        <name>[4Fe-4S] cluster</name>
        <dbReference type="ChEBI" id="CHEBI:49883"/>
        <label>1</label>
    </ligand>
</feature>
<feature type="binding site" evidence="8">
    <location>
        <position position="247"/>
    </location>
    <ligand>
        <name>[4Fe-4S] cluster</name>
        <dbReference type="ChEBI" id="CHEBI:49883"/>
        <label>2</label>
        <note>4Fe-4S-S-AdoMet</note>
    </ligand>
</feature>
<dbReference type="SFLD" id="SFLDF00274">
    <property type="entry name" value="ribosomal_protein_S12_methylth"/>
    <property type="match status" value="1"/>
</dbReference>
<feature type="region of interest" description="Disordered" evidence="9">
    <location>
        <begin position="481"/>
        <end position="525"/>
    </location>
</feature>
<dbReference type="InterPro" id="IPR013848">
    <property type="entry name" value="Methylthiotransferase_N"/>
</dbReference>
<evidence type="ECO:0000256" key="6">
    <source>
        <dbReference type="ARBA" id="ARBA00023004"/>
    </source>
</evidence>
<gene>
    <name evidence="8" type="primary">rimO</name>
    <name evidence="12" type="ORF">EV650_2038</name>
</gene>
<dbReference type="InterPro" id="IPR005840">
    <property type="entry name" value="Ribosomal_uS12_MeSTrfase_RimO"/>
</dbReference>
<keyword evidence="3 8" id="KW-0808">Transferase</keyword>
<dbReference type="SFLD" id="SFLDG01082">
    <property type="entry name" value="B12-binding_domain_containing"/>
    <property type="match status" value="1"/>
</dbReference>
<dbReference type="OrthoDB" id="9805215at2"/>
<dbReference type="Proteomes" id="UP000295447">
    <property type="component" value="Unassembled WGS sequence"/>
</dbReference>
<feature type="region of interest" description="Disordered" evidence="9">
    <location>
        <begin position="131"/>
        <end position="160"/>
    </location>
</feature>
<dbReference type="PROSITE" id="PS01278">
    <property type="entry name" value="MTTASE_RADICAL"/>
    <property type="match status" value="1"/>
</dbReference>
<dbReference type="InterPro" id="IPR002792">
    <property type="entry name" value="TRAM_dom"/>
</dbReference>
<evidence type="ECO:0000259" key="11">
    <source>
        <dbReference type="PROSITE" id="PS51918"/>
    </source>
</evidence>
<dbReference type="Pfam" id="PF04055">
    <property type="entry name" value="Radical_SAM"/>
    <property type="match status" value="1"/>
</dbReference>
<evidence type="ECO:0000256" key="2">
    <source>
        <dbReference type="ARBA" id="ARBA00022490"/>
    </source>
</evidence>
<dbReference type="EMBL" id="SODF01000001">
    <property type="protein sequence ID" value="TDW23187.1"/>
    <property type="molecule type" value="Genomic_DNA"/>
</dbReference>
<evidence type="ECO:0000256" key="5">
    <source>
        <dbReference type="ARBA" id="ARBA00022723"/>
    </source>
</evidence>
<keyword evidence="2 8" id="KW-0963">Cytoplasm</keyword>
<dbReference type="AlphaFoldDB" id="A0A4R7ZYB2"/>
<dbReference type="SFLD" id="SFLDS00029">
    <property type="entry name" value="Radical_SAM"/>
    <property type="match status" value="1"/>
</dbReference>
<comment type="cofactor">
    <cofactor evidence="8">
        <name>[4Fe-4S] cluster</name>
        <dbReference type="ChEBI" id="CHEBI:49883"/>
    </cofactor>
    <text evidence="8">Binds 2 [4Fe-4S] clusters. One cluster is coordinated with 3 cysteines and an exchangeable S-adenosyl-L-methionine.</text>
</comment>
<dbReference type="GO" id="GO:0035600">
    <property type="term" value="P:tRNA methylthiolation"/>
    <property type="evidence" value="ECO:0007669"/>
    <property type="project" value="UniProtKB-ARBA"/>
</dbReference>
<dbReference type="CDD" id="cd01335">
    <property type="entry name" value="Radical_SAM"/>
    <property type="match status" value="1"/>
</dbReference>
<dbReference type="Gene3D" id="3.80.30.20">
    <property type="entry name" value="tm_1862 like domain"/>
    <property type="match status" value="1"/>
</dbReference>
<evidence type="ECO:0000313" key="13">
    <source>
        <dbReference type="Proteomes" id="UP000295447"/>
    </source>
</evidence>
<dbReference type="GO" id="GO:0046872">
    <property type="term" value="F:metal ion binding"/>
    <property type="evidence" value="ECO:0007669"/>
    <property type="project" value="UniProtKB-KW"/>
</dbReference>
<dbReference type="PROSITE" id="PS51918">
    <property type="entry name" value="RADICAL_SAM"/>
    <property type="match status" value="1"/>
</dbReference>
<dbReference type="GO" id="GO:0051539">
    <property type="term" value="F:4 iron, 4 sulfur cluster binding"/>
    <property type="evidence" value="ECO:0007669"/>
    <property type="project" value="UniProtKB-UniRule"/>
</dbReference>
<dbReference type="SUPFAM" id="SSF102114">
    <property type="entry name" value="Radical SAM enzymes"/>
    <property type="match status" value="1"/>
</dbReference>
<organism evidence="12 13">
    <name type="scientific">Kribbella kalugense</name>
    <dbReference type="NCBI Taxonomy" id="2512221"/>
    <lineage>
        <taxon>Bacteria</taxon>
        <taxon>Bacillati</taxon>
        <taxon>Actinomycetota</taxon>
        <taxon>Actinomycetes</taxon>
        <taxon>Propionibacteriales</taxon>
        <taxon>Kribbellaceae</taxon>
        <taxon>Kribbella</taxon>
    </lineage>
</organism>
<feature type="binding site" evidence="8">
    <location>
        <position position="254"/>
    </location>
    <ligand>
        <name>[4Fe-4S] cluster</name>
        <dbReference type="ChEBI" id="CHEBI:49883"/>
        <label>2</label>
        <note>4Fe-4S-S-AdoMet</note>
    </ligand>
</feature>
<sequence>MTTPPTTVALVTLGCARNDVDSEELAGRLEAGGFRLVDDAAEADTVVVNTCGFVEAAKKDSVDTLLAAADYKDSGRTQAVVAVGCLAERYGEQLADALPETDAVLSFDDYADISDRLRSILAGTKHQAHVPRDRRKLLPLAPADRHSTPAPSLPGHGDDGTRADATVGFGDHIPEQLRRTNDALLADSTSGADEPTAGLKGRFVTGKPEELKIDAPDLATAPASGPRVMRRRLDGGPMAPLKLASGCDRRCAFCAIPMFRGAFMSRRPAEVLREAEWLAENGVRELFLVSENSTSYGKDLGDLRLLETLVGEIAQVAGITRVRVSYLQPAEMRPTLISAMTSTPGVVPYFDLSFQHAAGPLLRRMRRFGDSERFLELIAQVRAAAPTAGIRSNVIVGFPGETEEDVDILCAFLSRAGLDAIGVFGYSDEDGTEAETYDGKLDEDTIAARLDRVTRLAEDLTSARAESRIGELLEVLIESTEPTSSADDLESVEGFGSGLAGDGRTGEGRAAHQGPEVDGSTTVTGLPDGVRVGDLVSAKVVASDGVDLIAEFAALVSTPDARPAANLTA</sequence>
<comment type="subcellular location">
    <subcellularLocation>
        <location evidence="8">Cytoplasm</location>
    </subcellularLocation>
</comment>
<dbReference type="PANTHER" id="PTHR43837:SF1">
    <property type="entry name" value="RIBOSOMAL PROTEIN US12 METHYLTHIOTRANSFERASE RIMO"/>
    <property type="match status" value="1"/>
</dbReference>
<comment type="caution">
    <text evidence="12">The sequence shown here is derived from an EMBL/GenBank/DDBJ whole genome shotgun (WGS) entry which is preliminary data.</text>
</comment>
<dbReference type="SFLD" id="SFLDG01061">
    <property type="entry name" value="methylthiotransferase"/>
    <property type="match status" value="1"/>
</dbReference>
<evidence type="ECO:0000256" key="7">
    <source>
        <dbReference type="ARBA" id="ARBA00023014"/>
    </source>
</evidence>
<dbReference type="GO" id="GO:0005840">
    <property type="term" value="C:ribosome"/>
    <property type="evidence" value="ECO:0007669"/>
    <property type="project" value="UniProtKB-KW"/>
</dbReference>
<keyword evidence="6 8" id="KW-0408">Iron</keyword>
<feature type="binding site" evidence="8">
    <location>
        <position position="51"/>
    </location>
    <ligand>
        <name>[4Fe-4S] cluster</name>
        <dbReference type="ChEBI" id="CHEBI:49883"/>
        <label>1</label>
    </ligand>
</feature>
<dbReference type="InterPro" id="IPR005839">
    <property type="entry name" value="Methylthiotransferase"/>
</dbReference>
<accession>A0A4R7ZYB2</accession>
<dbReference type="InterPro" id="IPR023404">
    <property type="entry name" value="rSAM_horseshoe"/>
</dbReference>
<dbReference type="InterPro" id="IPR012340">
    <property type="entry name" value="NA-bd_OB-fold"/>
</dbReference>
<dbReference type="PANTHER" id="PTHR43837">
    <property type="entry name" value="RIBOSOMAL PROTEIN S12 METHYLTHIOTRANSFERASE RIMO"/>
    <property type="match status" value="1"/>
</dbReference>
<dbReference type="GO" id="GO:0005829">
    <property type="term" value="C:cytosol"/>
    <property type="evidence" value="ECO:0007669"/>
    <property type="project" value="TreeGrafter"/>
</dbReference>
<name>A0A4R7ZYB2_9ACTN</name>
<dbReference type="HAMAP" id="MF_01865">
    <property type="entry name" value="MTTase_RimO"/>
    <property type="match status" value="1"/>
</dbReference>
<dbReference type="EC" id="2.8.4.4" evidence="8"/>
<keyword evidence="1 8" id="KW-0004">4Fe-4S</keyword>
<feature type="binding site" evidence="8">
    <location>
        <position position="251"/>
    </location>
    <ligand>
        <name>[4Fe-4S] cluster</name>
        <dbReference type="ChEBI" id="CHEBI:49883"/>
        <label>2</label>
        <note>4Fe-4S-S-AdoMet</note>
    </ligand>
</feature>
<dbReference type="InterPro" id="IPR006638">
    <property type="entry name" value="Elp3/MiaA/NifB-like_rSAM"/>
</dbReference>
<evidence type="ECO:0000313" key="12">
    <source>
        <dbReference type="EMBL" id="TDW23187.1"/>
    </source>
</evidence>
<dbReference type="GO" id="GO:0035599">
    <property type="term" value="F:aspartic acid methylthiotransferase activity"/>
    <property type="evidence" value="ECO:0007669"/>
    <property type="project" value="TreeGrafter"/>
</dbReference>
<comment type="similarity">
    <text evidence="8">Belongs to the methylthiotransferase family. RimO subfamily.</text>
</comment>
<reference evidence="12 13" key="1">
    <citation type="submission" date="2019-03" db="EMBL/GenBank/DDBJ databases">
        <title>Genomic Encyclopedia of Type Strains, Phase III (KMG-III): the genomes of soil and plant-associated and newly described type strains.</title>
        <authorList>
            <person name="Whitman W."/>
        </authorList>
    </citation>
    <scope>NUCLEOTIDE SEQUENCE [LARGE SCALE GENOMIC DNA]</scope>
    <source>
        <strain evidence="12 13">VKM Ac-2570</strain>
    </source>
</reference>
<evidence type="ECO:0000259" key="10">
    <source>
        <dbReference type="PROSITE" id="PS51449"/>
    </source>
</evidence>
<keyword evidence="7 8" id="KW-0411">Iron-sulfur</keyword>
<dbReference type="InterPro" id="IPR007197">
    <property type="entry name" value="rSAM"/>
</dbReference>
<keyword evidence="12" id="KW-0689">Ribosomal protein</keyword>
<keyword evidence="13" id="KW-1185">Reference proteome</keyword>
<dbReference type="Gene3D" id="3.40.50.12160">
    <property type="entry name" value="Methylthiotransferase, N-terminal domain"/>
    <property type="match status" value="1"/>
</dbReference>
<dbReference type="InterPro" id="IPR058240">
    <property type="entry name" value="rSAM_sf"/>
</dbReference>
<keyword evidence="12" id="KW-0687">Ribonucleoprotein</keyword>
<protein>
    <recommendedName>
        <fullName evidence="8">Ribosomal protein uS12 methylthiotransferase RimO</fullName>
        <shortName evidence="8">uS12 MTTase</shortName>
        <shortName evidence="8">uS12 methylthiotransferase</shortName>
        <ecNumber evidence="8">2.8.4.4</ecNumber>
    </recommendedName>
    <alternativeName>
        <fullName evidence="8">Ribosomal protein uS12 (aspartate-C(3))-methylthiotransferase</fullName>
    </alternativeName>
    <alternativeName>
        <fullName evidence="8">Ribosome maturation factor RimO</fullName>
    </alternativeName>
</protein>
<dbReference type="SMART" id="SM00729">
    <property type="entry name" value="Elp3"/>
    <property type="match status" value="1"/>
</dbReference>